<dbReference type="Proteomes" id="UP000594261">
    <property type="component" value="Chromosome 3"/>
</dbReference>
<evidence type="ECO:0000313" key="2">
    <source>
        <dbReference type="EnsemblPlants" id="QL03p036317:mrna"/>
    </source>
</evidence>
<sequence>MLYRDFNWKCNSNDNHRFLKSDSLANQHLLLCSGQYSMDNTALYFGYQTSREKFSVLWKQENVSVRYNLGKRKLYFCFSYLSEEYKLEISYENIWQIEQYRPHGQAKKFLLIQVSWLKH</sequence>
<accession>A0A7N2R1C6</accession>
<reference evidence="2" key="2">
    <citation type="submission" date="2021-01" db="UniProtKB">
        <authorList>
            <consortium name="EnsemblPlants"/>
        </authorList>
    </citation>
    <scope>IDENTIFICATION</scope>
</reference>
<dbReference type="EMBL" id="LRBV02000003">
    <property type="status" value="NOT_ANNOTATED_CDS"/>
    <property type="molecule type" value="Genomic_DNA"/>
</dbReference>
<organism evidence="2 3">
    <name type="scientific">Quercus lobata</name>
    <name type="common">Valley oak</name>
    <dbReference type="NCBI Taxonomy" id="97700"/>
    <lineage>
        <taxon>Eukaryota</taxon>
        <taxon>Viridiplantae</taxon>
        <taxon>Streptophyta</taxon>
        <taxon>Embryophyta</taxon>
        <taxon>Tracheophyta</taxon>
        <taxon>Spermatophyta</taxon>
        <taxon>Magnoliopsida</taxon>
        <taxon>eudicotyledons</taxon>
        <taxon>Gunneridae</taxon>
        <taxon>Pentapetalae</taxon>
        <taxon>rosids</taxon>
        <taxon>fabids</taxon>
        <taxon>Fagales</taxon>
        <taxon>Fagaceae</taxon>
        <taxon>Quercus</taxon>
    </lineage>
</organism>
<proteinExistence type="predicted"/>
<reference evidence="2 3" key="1">
    <citation type="journal article" date="2016" name="G3 (Bethesda)">
        <title>First Draft Assembly and Annotation of the Genome of a California Endemic Oak Quercus lobata Nee (Fagaceae).</title>
        <authorList>
            <person name="Sork V.L."/>
            <person name="Fitz-Gibbon S.T."/>
            <person name="Puiu D."/>
            <person name="Crepeau M."/>
            <person name="Gugger P.F."/>
            <person name="Sherman R."/>
            <person name="Stevens K."/>
            <person name="Langley C.H."/>
            <person name="Pellegrini M."/>
            <person name="Salzberg S.L."/>
        </authorList>
    </citation>
    <scope>NUCLEOTIDE SEQUENCE [LARGE SCALE GENOMIC DNA]</scope>
    <source>
        <strain evidence="2 3">cv. SW786</strain>
    </source>
</reference>
<feature type="domain" description="RDR1/2-like PH-like" evidence="1">
    <location>
        <begin position="43"/>
        <end position="114"/>
    </location>
</feature>
<name>A0A7N2R1C6_QUELO</name>
<dbReference type="OMA" id="VLCKMEN"/>
<dbReference type="InParanoid" id="A0A7N2R1C6"/>
<dbReference type="Gramene" id="QL03p036317:mrna">
    <property type="protein sequence ID" value="QL03p036317:mrna"/>
    <property type="gene ID" value="QL03p036317"/>
</dbReference>
<dbReference type="InterPro" id="IPR057590">
    <property type="entry name" value="PH_RDR1/2-like"/>
</dbReference>
<evidence type="ECO:0000313" key="3">
    <source>
        <dbReference type="Proteomes" id="UP000594261"/>
    </source>
</evidence>
<dbReference type="Pfam" id="PF24823">
    <property type="entry name" value="PH_RDR2"/>
    <property type="match status" value="1"/>
</dbReference>
<dbReference type="EnsemblPlants" id="QL03p036317:mrna">
    <property type="protein sequence ID" value="QL03p036317:mrna"/>
    <property type="gene ID" value="QL03p036317"/>
</dbReference>
<evidence type="ECO:0000259" key="1">
    <source>
        <dbReference type="Pfam" id="PF24823"/>
    </source>
</evidence>
<protein>
    <recommendedName>
        <fullName evidence="1">RDR1/2-like PH-like domain-containing protein</fullName>
    </recommendedName>
</protein>
<dbReference type="AlphaFoldDB" id="A0A7N2R1C6"/>
<keyword evidence="3" id="KW-1185">Reference proteome</keyword>